<feature type="domain" description="Ubiquitin-like protease family profile" evidence="4">
    <location>
        <begin position="386"/>
        <end position="621"/>
    </location>
</feature>
<dbReference type="PANTHER" id="PTHR31470">
    <property type="entry name" value="CYSTEINE PROTEINASES SUPERFAMILY PROTEIN-RELATED-RELATED"/>
    <property type="match status" value="1"/>
</dbReference>
<dbReference type="Gramene" id="PHT72711">
    <property type="protein sequence ID" value="PHT72711"/>
    <property type="gene ID" value="T459_23496"/>
</dbReference>
<evidence type="ECO:0000313" key="6">
    <source>
        <dbReference type="Proteomes" id="UP000222542"/>
    </source>
</evidence>
<dbReference type="EMBL" id="AYRZ02000009">
    <property type="protein sequence ID" value="PHT72711.1"/>
    <property type="molecule type" value="Genomic_DNA"/>
</dbReference>
<keyword evidence="3" id="KW-0378">Hydrolase</keyword>
<evidence type="ECO:0000256" key="3">
    <source>
        <dbReference type="ARBA" id="ARBA00022801"/>
    </source>
</evidence>
<comment type="caution">
    <text evidence="5">The sequence shown here is derived from an EMBL/GenBank/DDBJ whole genome shotgun (WGS) entry which is preliminary data.</text>
</comment>
<dbReference type="Gene3D" id="3.40.395.10">
    <property type="entry name" value="Adenoviral Proteinase, Chain A"/>
    <property type="match status" value="1"/>
</dbReference>
<dbReference type="InterPro" id="IPR003653">
    <property type="entry name" value="Peptidase_C48_C"/>
</dbReference>
<dbReference type="InterPro" id="IPR038765">
    <property type="entry name" value="Papain-like_cys_pep_sf"/>
</dbReference>
<proteinExistence type="inferred from homology"/>
<keyword evidence="6" id="KW-1185">Reference proteome</keyword>
<organism evidence="5 6">
    <name type="scientific">Capsicum annuum</name>
    <name type="common">Capsicum pepper</name>
    <dbReference type="NCBI Taxonomy" id="4072"/>
    <lineage>
        <taxon>Eukaryota</taxon>
        <taxon>Viridiplantae</taxon>
        <taxon>Streptophyta</taxon>
        <taxon>Embryophyta</taxon>
        <taxon>Tracheophyta</taxon>
        <taxon>Spermatophyta</taxon>
        <taxon>Magnoliopsida</taxon>
        <taxon>eudicotyledons</taxon>
        <taxon>Gunneridae</taxon>
        <taxon>Pentapetalae</taxon>
        <taxon>asterids</taxon>
        <taxon>lamiids</taxon>
        <taxon>Solanales</taxon>
        <taxon>Solanaceae</taxon>
        <taxon>Solanoideae</taxon>
        <taxon>Capsiceae</taxon>
        <taxon>Capsicum</taxon>
    </lineage>
</organism>
<dbReference type="Pfam" id="PF02902">
    <property type="entry name" value="Peptidase_C48"/>
    <property type="match status" value="1"/>
</dbReference>
<name>A0A2G2YSV6_CAPAN</name>
<dbReference type="GO" id="GO:0006508">
    <property type="term" value="P:proteolysis"/>
    <property type="evidence" value="ECO:0007669"/>
    <property type="project" value="UniProtKB-KW"/>
</dbReference>
<evidence type="ECO:0000256" key="2">
    <source>
        <dbReference type="ARBA" id="ARBA00022670"/>
    </source>
</evidence>
<gene>
    <name evidence="5" type="ORF">T459_23496</name>
</gene>
<evidence type="ECO:0000256" key="1">
    <source>
        <dbReference type="ARBA" id="ARBA00005234"/>
    </source>
</evidence>
<sequence>MVISWLLNSLSREIGDSVIYYKTAKKLWDISEHRFGRSNGAKLYHLQKEISELVQKTNDIARYFTSLKKLWDELESLNHTICCTYECTCQGKEKLEKSLKDQKLIKFLMGLNDAYAQERGNILMMNPLPTIDHAYSLLLQDENKREVSGELIFIIAVYVDDIFISADDVDEIQQIQAFLHKEFKVKNLGEINYVLGMEILREKHGCIISQRKFTLDLLHEFDCSGPQVGYMLQQITYLMQQICDLFLLFPMDYSSVATDCPSMACSDQPRVEDAIFLTLWSVQTLTDPKVVDGIKMELFEATIIIRKIILEGGLVAVDDGSHSGSGSGAAIGTNDAPLIIFETKIHYDYDHTGCIDFSPDFATCSECSACKCQDCKAKHDEVINAINVLTASVKKMTSNRSFIPSKRISYPYTLLDIKAAKRRRKDTSKASSIIEITKIAMPLSLSSIDVQCARATGEQHEPKKVDVTVEATAEEHNITVNNPLSASKEEEKVEPVSLGEWCFQQQLEVFQNEECLINIIKGFSILAGLHWHLVDEVYIPINYGDEFHWVLAIIILKKRCILVYDSMLQRRRSGPSSEIQKLAKILSTYLDMSGFRTKGIPQQTIGSLNCGPFVAAYIEYLRDGLQVPNDGLDAELLHKRYSALL</sequence>
<reference evidence="5 6" key="2">
    <citation type="journal article" date="2017" name="Genome Biol.">
        <title>New reference genome sequences of hot pepper reveal the massive evolution of plant disease-resistance genes by retroduplication.</title>
        <authorList>
            <person name="Kim S."/>
            <person name="Park J."/>
            <person name="Yeom S.I."/>
            <person name="Kim Y.M."/>
            <person name="Seo E."/>
            <person name="Kim K.T."/>
            <person name="Kim M.S."/>
            <person name="Lee J.M."/>
            <person name="Cheong K."/>
            <person name="Shin H.S."/>
            <person name="Kim S.B."/>
            <person name="Han K."/>
            <person name="Lee J."/>
            <person name="Park M."/>
            <person name="Lee H.A."/>
            <person name="Lee H.Y."/>
            <person name="Lee Y."/>
            <person name="Oh S."/>
            <person name="Lee J.H."/>
            <person name="Choi E."/>
            <person name="Choi E."/>
            <person name="Lee S.E."/>
            <person name="Jeon J."/>
            <person name="Kim H."/>
            <person name="Choi G."/>
            <person name="Song H."/>
            <person name="Lee J."/>
            <person name="Lee S.C."/>
            <person name="Kwon J.K."/>
            <person name="Lee H.Y."/>
            <person name="Koo N."/>
            <person name="Hong Y."/>
            <person name="Kim R.W."/>
            <person name="Kang W.H."/>
            <person name="Huh J.H."/>
            <person name="Kang B.C."/>
            <person name="Yang T.J."/>
            <person name="Lee Y.H."/>
            <person name="Bennetzen J.L."/>
            <person name="Choi D."/>
        </authorList>
    </citation>
    <scope>NUCLEOTIDE SEQUENCE [LARGE SCALE GENOMIC DNA]</scope>
    <source>
        <strain evidence="6">cv. CM334</strain>
    </source>
</reference>
<dbReference type="PROSITE" id="PS50600">
    <property type="entry name" value="ULP_PROTEASE"/>
    <property type="match status" value="1"/>
</dbReference>
<dbReference type="GO" id="GO:0008234">
    <property type="term" value="F:cysteine-type peptidase activity"/>
    <property type="evidence" value="ECO:0007669"/>
    <property type="project" value="InterPro"/>
</dbReference>
<accession>A0A2G2YSV6</accession>
<reference evidence="5 6" key="1">
    <citation type="journal article" date="2014" name="Nat. Genet.">
        <title>Genome sequence of the hot pepper provides insights into the evolution of pungency in Capsicum species.</title>
        <authorList>
            <person name="Kim S."/>
            <person name="Park M."/>
            <person name="Yeom S.I."/>
            <person name="Kim Y.M."/>
            <person name="Lee J.M."/>
            <person name="Lee H.A."/>
            <person name="Seo E."/>
            <person name="Choi J."/>
            <person name="Cheong K."/>
            <person name="Kim K.T."/>
            <person name="Jung K."/>
            <person name="Lee G.W."/>
            <person name="Oh S.K."/>
            <person name="Bae C."/>
            <person name="Kim S.B."/>
            <person name="Lee H.Y."/>
            <person name="Kim S.Y."/>
            <person name="Kim M.S."/>
            <person name="Kang B.C."/>
            <person name="Jo Y.D."/>
            <person name="Yang H.B."/>
            <person name="Jeong H.J."/>
            <person name="Kang W.H."/>
            <person name="Kwon J.K."/>
            <person name="Shin C."/>
            <person name="Lim J.Y."/>
            <person name="Park J.H."/>
            <person name="Huh J.H."/>
            <person name="Kim J.S."/>
            <person name="Kim B.D."/>
            <person name="Cohen O."/>
            <person name="Paran I."/>
            <person name="Suh M.C."/>
            <person name="Lee S.B."/>
            <person name="Kim Y.K."/>
            <person name="Shin Y."/>
            <person name="Noh S.J."/>
            <person name="Park J."/>
            <person name="Seo Y.S."/>
            <person name="Kwon S.Y."/>
            <person name="Kim H.A."/>
            <person name="Park J.M."/>
            <person name="Kim H.J."/>
            <person name="Choi S.B."/>
            <person name="Bosland P.W."/>
            <person name="Reeves G."/>
            <person name="Jo S.H."/>
            <person name="Lee B.W."/>
            <person name="Cho H.T."/>
            <person name="Choi H.S."/>
            <person name="Lee M.S."/>
            <person name="Yu Y."/>
            <person name="Do Choi Y."/>
            <person name="Park B.S."/>
            <person name="van Deynze A."/>
            <person name="Ashrafi H."/>
            <person name="Hill T."/>
            <person name="Kim W.T."/>
            <person name="Pai H.S."/>
            <person name="Ahn H.K."/>
            <person name="Yeam I."/>
            <person name="Giovannoni J.J."/>
            <person name="Rose J.K."/>
            <person name="Sorensen I."/>
            <person name="Lee S.J."/>
            <person name="Kim R.W."/>
            <person name="Choi I.Y."/>
            <person name="Choi B.S."/>
            <person name="Lim J.S."/>
            <person name="Lee Y.H."/>
            <person name="Choi D."/>
        </authorList>
    </citation>
    <scope>NUCLEOTIDE SEQUENCE [LARGE SCALE GENOMIC DNA]</scope>
    <source>
        <strain evidence="6">cv. CM334</strain>
    </source>
</reference>
<dbReference type="Pfam" id="PF07727">
    <property type="entry name" value="RVT_2"/>
    <property type="match status" value="1"/>
</dbReference>
<dbReference type="Proteomes" id="UP000222542">
    <property type="component" value="Unassembled WGS sequence"/>
</dbReference>
<dbReference type="InterPro" id="IPR013103">
    <property type="entry name" value="RVT_2"/>
</dbReference>
<evidence type="ECO:0000259" key="4">
    <source>
        <dbReference type="PROSITE" id="PS50600"/>
    </source>
</evidence>
<keyword evidence="2" id="KW-0645">Protease</keyword>
<protein>
    <recommendedName>
        <fullName evidence="4">Ubiquitin-like protease family profile domain-containing protein</fullName>
    </recommendedName>
</protein>
<dbReference type="PANTHER" id="PTHR31470:SF46">
    <property type="entry name" value="ULP1 PROTEASE FAMILY, C-TERMINAL CATALYTIC DOMAIN CONTAINING PROTEIN"/>
    <property type="match status" value="1"/>
</dbReference>
<evidence type="ECO:0000313" key="5">
    <source>
        <dbReference type="EMBL" id="PHT72711.1"/>
    </source>
</evidence>
<comment type="similarity">
    <text evidence="1">Belongs to the peptidase C48 family.</text>
</comment>
<dbReference type="AlphaFoldDB" id="A0A2G2YSV6"/>
<dbReference type="SUPFAM" id="SSF54001">
    <property type="entry name" value="Cysteine proteinases"/>
    <property type="match status" value="1"/>
</dbReference>